<keyword evidence="2" id="KW-1185">Reference proteome</keyword>
<evidence type="ECO:0000313" key="1">
    <source>
        <dbReference type="EMBL" id="RHZ84841.1"/>
    </source>
</evidence>
<name>A0A397J9Y7_9GLOM</name>
<dbReference type="EMBL" id="PQFF01000070">
    <property type="protein sequence ID" value="RHZ84841.1"/>
    <property type="molecule type" value="Genomic_DNA"/>
</dbReference>
<accession>A0A397J9Y7</accession>
<protein>
    <submittedName>
        <fullName evidence="1">Uncharacterized protein</fullName>
    </submittedName>
</protein>
<organism evidence="1 2">
    <name type="scientific">Diversispora epigaea</name>
    <dbReference type="NCBI Taxonomy" id="1348612"/>
    <lineage>
        <taxon>Eukaryota</taxon>
        <taxon>Fungi</taxon>
        <taxon>Fungi incertae sedis</taxon>
        <taxon>Mucoromycota</taxon>
        <taxon>Glomeromycotina</taxon>
        <taxon>Glomeromycetes</taxon>
        <taxon>Diversisporales</taxon>
        <taxon>Diversisporaceae</taxon>
        <taxon>Diversispora</taxon>
    </lineage>
</organism>
<reference evidence="1 2" key="1">
    <citation type="submission" date="2018-08" db="EMBL/GenBank/DDBJ databases">
        <title>Genome and evolution of the arbuscular mycorrhizal fungus Diversispora epigaea (formerly Glomus versiforme) and its bacterial endosymbionts.</title>
        <authorList>
            <person name="Sun X."/>
            <person name="Fei Z."/>
            <person name="Harrison M."/>
        </authorList>
    </citation>
    <scope>NUCLEOTIDE SEQUENCE [LARGE SCALE GENOMIC DNA]</scope>
    <source>
        <strain evidence="1 2">IT104</strain>
    </source>
</reference>
<dbReference type="AlphaFoldDB" id="A0A397J9Y7"/>
<sequence length="91" mass="10790">MQQHLEISRESFFKAIKSVTNDNSIDASANSSNVHDTLKKTEWIEFDYEFVVEIGEEADYDLEKDSRRKKRKNSYVYQYFKLLVLGLFDIN</sequence>
<evidence type="ECO:0000313" key="2">
    <source>
        <dbReference type="Proteomes" id="UP000266861"/>
    </source>
</evidence>
<dbReference type="Proteomes" id="UP000266861">
    <property type="component" value="Unassembled WGS sequence"/>
</dbReference>
<proteinExistence type="predicted"/>
<comment type="caution">
    <text evidence="1">The sequence shown here is derived from an EMBL/GenBank/DDBJ whole genome shotgun (WGS) entry which is preliminary data.</text>
</comment>
<gene>
    <name evidence="1" type="ORF">Glove_74g248</name>
</gene>